<accession>A0A0D0L0S8</accession>
<organism evidence="2 3">
    <name type="scientific">Variovorax paradoxus</name>
    <dbReference type="NCBI Taxonomy" id="34073"/>
    <lineage>
        <taxon>Bacteria</taxon>
        <taxon>Pseudomonadati</taxon>
        <taxon>Pseudomonadota</taxon>
        <taxon>Betaproteobacteria</taxon>
        <taxon>Burkholderiales</taxon>
        <taxon>Comamonadaceae</taxon>
        <taxon>Variovorax</taxon>
    </lineage>
</organism>
<comment type="caution">
    <text evidence="2">The sequence shown here is derived from an EMBL/GenBank/DDBJ whole genome shotgun (WGS) entry which is preliminary data.</text>
</comment>
<gene>
    <name evidence="2" type="ORF">RT97_12805</name>
</gene>
<evidence type="ECO:0000256" key="1">
    <source>
        <dbReference type="SAM" id="MobiDB-lite"/>
    </source>
</evidence>
<name>A0A0D0L0S8_VARPD</name>
<evidence type="ECO:0000313" key="2">
    <source>
        <dbReference type="EMBL" id="KIQ31957.1"/>
    </source>
</evidence>
<dbReference type="AlphaFoldDB" id="A0A0D0L0S8"/>
<evidence type="ECO:0000313" key="3">
    <source>
        <dbReference type="Proteomes" id="UP000032067"/>
    </source>
</evidence>
<feature type="compositionally biased region" description="Basic and acidic residues" evidence="1">
    <location>
        <begin position="64"/>
        <end position="77"/>
    </location>
</feature>
<sequence length="94" mass="10720">MTFDFLFRPNHTAYLKRASALLEEAQMARIEHQAAAEHHSALARMYAERVRRLESELYRQPRVAEHGPADVLADDRPQLYSLDGTRKPGLTSAT</sequence>
<reference evidence="2 3" key="1">
    <citation type="submission" date="2014-12" db="EMBL/GenBank/DDBJ databases">
        <title>16Stimator: statistical estimation of ribosomal gene copy numbers from draft genome assemblies.</title>
        <authorList>
            <person name="Perisin M.A."/>
            <person name="Vetter M."/>
            <person name="Gilbert J.A."/>
            <person name="Bergelson J."/>
        </authorList>
    </citation>
    <scope>NUCLEOTIDE SEQUENCE [LARGE SCALE GENOMIC DNA]</scope>
    <source>
        <strain evidence="2 3">MEDvA23</strain>
    </source>
</reference>
<proteinExistence type="predicted"/>
<dbReference type="Proteomes" id="UP000032067">
    <property type="component" value="Unassembled WGS sequence"/>
</dbReference>
<dbReference type="EMBL" id="JXQQ01000028">
    <property type="protein sequence ID" value="KIQ31957.1"/>
    <property type="molecule type" value="Genomic_DNA"/>
</dbReference>
<feature type="region of interest" description="Disordered" evidence="1">
    <location>
        <begin position="64"/>
        <end position="94"/>
    </location>
</feature>
<dbReference type="RefSeq" id="WP_042579166.1">
    <property type="nucleotide sequence ID" value="NZ_JXQQ01000028.1"/>
</dbReference>
<dbReference type="OrthoDB" id="8909878at2"/>
<protein>
    <submittedName>
        <fullName evidence="2">Uncharacterized protein</fullName>
    </submittedName>
</protein>